<dbReference type="PANTHER" id="PTHR14269">
    <property type="entry name" value="CDP-DIACYLGLYCEROL--GLYCEROL-3-PHOSPHATE 3-PHOSPHATIDYLTRANSFERASE-RELATED"/>
    <property type="match status" value="1"/>
</dbReference>
<dbReference type="GO" id="GO:0046474">
    <property type="term" value="P:glycerophospholipid biosynthetic process"/>
    <property type="evidence" value="ECO:0007669"/>
    <property type="project" value="TreeGrafter"/>
</dbReference>
<dbReference type="AlphaFoldDB" id="A0A1V4QG56"/>
<dbReference type="Proteomes" id="UP000191663">
    <property type="component" value="Unassembled WGS sequence"/>
</dbReference>
<keyword evidence="7" id="KW-0443">Lipid metabolism</keyword>
<dbReference type="InterPro" id="IPR048254">
    <property type="entry name" value="CDP_ALCOHOL_P_TRANSF_CS"/>
</dbReference>
<evidence type="ECO:0000256" key="3">
    <source>
        <dbReference type="ARBA" id="ARBA00022516"/>
    </source>
</evidence>
<keyword evidence="9" id="KW-0594">Phospholipid biosynthesis</keyword>
<feature type="transmembrane region" description="Helical" evidence="12">
    <location>
        <begin position="80"/>
        <end position="102"/>
    </location>
</feature>
<comment type="similarity">
    <text evidence="2 11">Belongs to the CDP-alcohol phosphatidyltransferase class-I family.</text>
</comment>
<name>A0A1V4QG56_UNCW3</name>
<evidence type="ECO:0000256" key="6">
    <source>
        <dbReference type="ARBA" id="ARBA00022989"/>
    </source>
</evidence>
<dbReference type="GO" id="GO:0016780">
    <property type="term" value="F:phosphotransferase activity, for other substituted phosphate groups"/>
    <property type="evidence" value="ECO:0007669"/>
    <property type="project" value="InterPro"/>
</dbReference>
<keyword evidence="5 12" id="KW-0812">Transmembrane</keyword>
<evidence type="ECO:0000256" key="1">
    <source>
        <dbReference type="ARBA" id="ARBA00004141"/>
    </source>
</evidence>
<keyword evidence="3" id="KW-0444">Lipid biosynthesis</keyword>
<evidence type="ECO:0000256" key="2">
    <source>
        <dbReference type="ARBA" id="ARBA00010441"/>
    </source>
</evidence>
<comment type="caution">
    <text evidence="13">The sequence shown here is derived from an EMBL/GenBank/DDBJ whole genome shotgun (WGS) entry which is preliminary data.</text>
</comment>
<comment type="subcellular location">
    <subcellularLocation>
        <location evidence="1">Membrane</location>
        <topology evidence="1">Multi-pass membrane protein</topology>
    </subcellularLocation>
</comment>
<keyword evidence="8 12" id="KW-0472">Membrane</keyword>
<accession>A0A1V4QG56</accession>
<sequence length="138" mass="15271">MLISLLSDGVDGYLARRLHQESEIGKFLDPLCDKISLAAILIALLIVDSIPLWAVILIVGRDLLILSGSYVILRQRSVVLTSNILGKITGFIFGLMILAYAINMRRVATIFLYLSIPVMIGAFISYVQNYIKLMKGAK</sequence>
<evidence type="ECO:0000256" key="9">
    <source>
        <dbReference type="ARBA" id="ARBA00023209"/>
    </source>
</evidence>
<dbReference type="EMBL" id="MUKB01000056">
    <property type="protein sequence ID" value="OPX17967.1"/>
    <property type="molecule type" value="Genomic_DNA"/>
</dbReference>
<reference evidence="14" key="1">
    <citation type="submission" date="2017-01" db="EMBL/GenBank/DDBJ databases">
        <title>Novel pathways for hydrocarbon cycling and metabolic interdependencies in hydrothermal sediment communities.</title>
        <authorList>
            <person name="Dombrowski N."/>
            <person name="Seitz K."/>
            <person name="Teske A."/>
            <person name="Baker B."/>
        </authorList>
    </citation>
    <scope>NUCLEOTIDE SEQUENCE [LARGE SCALE GENOMIC DNA]</scope>
</reference>
<dbReference type="Gene3D" id="1.20.120.1760">
    <property type="match status" value="1"/>
</dbReference>
<evidence type="ECO:0000256" key="7">
    <source>
        <dbReference type="ARBA" id="ARBA00023098"/>
    </source>
</evidence>
<dbReference type="InterPro" id="IPR050324">
    <property type="entry name" value="CDP-alcohol_PTase-I"/>
</dbReference>
<dbReference type="InterPro" id="IPR000462">
    <property type="entry name" value="CDP-OH_P_trans"/>
</dbReference>
<evidence type="ECO:0000256" key="8">
    <source>
        <dbReference type="ARBA" id="ARBA00023136"/>
    </source>
</evidence>
<dbReference type="GO" id="GO:0016020">
    <property type="term" value="C:membrane"/>
    <property type="evidence" value="ECO:0007669"/>
    <property type="project" value="UniProtKB-SubCell"/>
</dbReference>
<keyword evidence="10" id="KW-1208">Phospholipid metabolism</keyword>
<evidence type="ECO:0008006" key="15">
    <source>
        <dbReference type="Google" id="ProtNLM"/>
    </source>
</evidence>
<dbReference type="PANTHER" id="PTHR14269:SF62">
    <property type="entry name" value="CDP-DIACYLGLYCEROL--GLYCEROL-3-PHOSPHATE 3-PHOSPHATIDYLTRANSFERASE 1, CHLOROPLASTIC"/>
    <property type="match status" value="1"/>
</dbReference>
<proteinExistence type="inferred from homology"/>
<evidence type="ECO:0000256" key="4">
    <source>
        <dbReference type="ARBA" id="ARBA00022679"/>
    </source>
</evidence>
<protein>
    <recommendedName>
        <fullName evidence="15">CDP-diacylglycerol--glycerol-3-phosphate 3-phosphatidyltransferase</fullName>
    </recommendedName>
</protein>
<keyword evidence="6 12" id="KW-1133">Transmembrane helix</keyword>
<dbReference type="Pfam" id="PF01066">
    <property type="entry name" value="CDP-OH_P_transf"/>
    <property type="match status" value="1"/>
</dbReference>
<evidence type="ECO:0000313" key="13">
    <source>
        <dbReference type="EMBL" id="OPX17967.1"/>
    </source>
</evidence>
<dbReference type="PROSITE" id="PS00379">
    <property type="entry name" value="CDP_ALCOHOL_P_TRANSF"/>
    <property type="match status" value="1"/>
</dbReference>
<gene>
    <name evidence="13" type="ORF">BXT86_03695</name>
</gene>
<keyword evidence="4 11" id="KW-0808">Transferase</keyword>
<evidence type="ECO:0000256" key="10">
    <source>
        <dbReference type="ARBA" id="ARBA00023264"/>
    </source>
</evidence>
<evidence type="ECO:0000256" key="12">
    <source>
        <dbReference type="SAM" id="Phobius"/>
    </source>
</evidence>
<feature type="transmembrane region" description="Helical" evidence="12">
    <location>
        <begin position="35"/>
        <end position="59"/>
    </location>
</feature>
<organism evidence="13 14">
    <name type="scientific">candidate division WOR-3 bacterium 4484_100</name>
    <dbReference type="NCBI Taxonomy" id="1936077"/>
    <lineage>
        <taxon>Bacteria</taxon>
        <taxon>Bacteria division WOR-3</taxon>
    </lineage>
</organism>
<dbReference type="InterPro" id="IPR043130">
    <property type="entry name" value="CDP-OH_PTrfase_TM_dom"/>
</dbReference>
<evidence type="ECO:0000256" key="11">
    <source>
        <dbReference type="RuleBase" id="RU003750"/>
    </source>
</evidence>
<feature type="transmembrane region" description="Helical" evidence="12">
    <location>
        <begin position="108"/>
        <end position="127"/>
    </location>
</feature>
<evidence type="ECO:0000313" key="14">
    <source>
        <dbReference type="Proteomes" id="UP000191663"/>
    </source>
</evidence>
<evidence type="ECO:0000256" key="5">
    <source>
        <dbReference type="ARBA" id="ARBA00022692"/>
    </source>
</evidence>